<sequence length="1086" mass="121656">MGVKLQHILGIFLIFQICSATGSSTSSESVDIETNDTKINQIEKLPKTNAELNTVDQENTQKKVDDDPEHIKTTPPTHTTEQKSNNFLVKEDNKENFITQDSSSDREDKARAIDIQKFISPEFQNNVYSYPVSSDTEKYSEGSFHKSTTNTHTDYSKFELTTPKTHLFDKKYEEARQKLEQEYEENAQDINSHDEDEEPQGYESHEALDDEEPHMDKISEDPVPESNSTLDYKEQINISKDNVIEKNSNQNSFTIEQVKKVLFSSIFNDTSTFGYDSKEDTVSPKPLIHPTEKSITLTKPTANKNNSHILSNKIESETIKAIGTEATTEKEKMESKEQIVEENRVIESETIKAIATEATTEKQKMEPKEQLVEENKVIESETIKAIDTEATTEKQKMDPKEQVVEENRVIESETIKTIGTEATTEKQKLEPREQRLIPVNATTERDATTAVDVDSTTLLEELTTPIVIPVTTEQLTETTQFTTDEVLSTIDNSEPTTTEGTTQFITTADGESSTEETTTEAAETTHGIPVTATSARVSKGMTMEEPQSTEAMTVTTTEAEPIDETTTDLITTELPQSTIEDTTPELPELTTTRKGISTTETSVTNETLVPSTVSFPVTTIEFIHVETRDNHTTLVPDTLSPNLSYPTTNNESSASNDTGRTGSEPTTTAGTTEDNSESAESSASTDSTTLDNPDDSKGKIIAIVISSVGAVCLILLAGLLYVMRKRQNRFNYKQRCRPVNLDDYSVDNISVYNSVRRKAERQSKRSYGNPAFDDPVAVTHPLNFPALAKFSANNEDIRAEFEEIPQISAKTSELPQGCETKNRYANVIPLPETRVFLQPIDGYRNSDYINANFVTGPKNTRGYYIATQAPMEDTVDDFWRMIWEQQSKVILMITLLFENGVEKSVDYLPPSEVLDCHRLFGDFQVTLKRRDVKEKYVISSLQLKNMVSNSWREITHFWYLGWPEKGVPNEGNSLIAFLIEARSFMKSSTIDKNHVTNGSMNGTSGTEVNPVVVHCSPGTGRTGVVITCDIAIREFEQTRLVDIPKIVYRIRRDRAGAVQTKEQYNFIYKVVSLYATKLTGGSLDSF</sequence>
<dbReference type="GO" id="GO:0009653">
    <property type="term" value="P:anatomical structure morphogenesis"/>
    <property type="evidence" value="ECO:0007669"/>
    <property type="project" value="UniProtKB-ARBA"/>
</dbReference>
<evidence type="ECO:0000313" key="11">
    <source>
        <dbReference type="EMBL" id="CAH1154808.1"/>
    </source>
</evidence>
<evidence type="ECO:0000256" key="4">
    <source>
        <dbReference type="ARBA" id="ARBA00022912"/>
    </source>
</evidence>
<dbReference type="InterPro" id="IPR029021">
    <property type="entry name" value="Prot-tyrosine_phosphatase-like"/>
</dbReference>
<dbReference type="PRINTS" id="PR00700">
    <property type="entry name" value="PRTYPHPHTASE"/>
</dbReference>
<evidence type="ECO:0000256" key="5">
    <source>
        <dbReference type="PIRSR" id="PIRSR608356-50"/>
    </source>
</evidence>
<evidence type="ECO:0000256" key="8">
    <source>
        <dbReference type="SAM" id="SignalP"/>
    </source>
</evidence>
<evidence type="ECO:0000256" key="2">
    <source>
        <dbReference type="ARBA" id="ARBA00022553"/>
    </source>
</evidence>
<dbReference type="GO" id="GO:0005829">
    <property type="term" value="C:cytosol"/>
    <property type="evidence" value="ECO:0007669"/>
    <property type="project" value="TreeGrafter"/>
</dbReference>
<keyword evidence="7" id="KW-0812">Transmembrane</keyword>
<evidence type="ECO:0000256" key="7">
    <source>
        <dbReference type="SAM" id="Phobius"/>
    </source>
</evidence>
<feature type="chain" id="PRO_5040481027" description="protein-tyrosine-phosphatase" evidence="8">
    <location>
        <begin position="21"/>
        <end position="1086"/>
    </location>
</feature>
<dbReference type="GO" id="GO:0019901">
    <property type="term" value="F:protein kinase binding"/>
    <property type="evidence" value="ECO:0007669"/>
    <property type="project" value="TreeGrafter"/>
</dbReference>
<dbReference type="InterPro" id="IPR000387">
    <property type="entry name" value="Tyr_Pase_dom"/>
</dbReference>
<evidence type="ECO:0000259" key="9">
    <source>
        <dbReference type="PROSITE" id="PS50055"/>
    </source>
</evidence>
<feature type="region of interest" description="Disordered" evidence="6">
    <location>
        <begin position="45"/>
        <end position="83"/>
    </location>
</feature>
<dbReference type="PANTHER" id="PTHR46198">
    <property type="entry name" value="PROTEIN-TYROSINE-PHOSPHATASE"/>
    <property type="match status" value="1"/>
</dbReference>
<keyword evidence="2" id="KW-0597">Phosphoprotein</keyword>
<proteinExistence type="predicted"/>
<dbReference type="Proteomes" id="UP001153737">
    <property type="component" value="Chromosome 17"/>
</dbReference>
<keyword evidence="3" id="KW-0378">Hydrolase</keyword>
<dbReference type="EMBL" id="OU896723">
    <property type="protein sequence ID" value="CAH1154808.1"/>
    <property type="molecule type" value="Genomic_DNA"/>
</dbReference>
<keyword evidence="8" id="KW-0732">Signal</keyword>
<keyword evidence="4" id="KW-0904">Protein phosphatase</keyword>
<feature type="compositionally biased region" description="Polar residues" evidence="6">
    <location>
        <begin position="633"/>
        <end position="660"/>
    </location>
</feature>
<name>A0A9P0GU39_PHACE</name>
<dbReference type="PROSITE" id="PS50055">
    <property type="entry name" value="TYR_PHOSPHATASE_PTP"/>
    <property type="match status" value="1"/>
</dbReference>
<dbReference type="SMART" id="SM00404">
    <property type="entry name" value="PTPc_motif"/>
    <property type="match status" value="1"/>
</dbReference>
<dbReference type="PROSITE" id="PS50056">
    <property type="entry name" value="TYR_PHOSPHATASE_2"/>
    <property type="match status" value="1"/>
</dbReference>
<dbReference type="Gene3D" id="3.90.190.10">
    <property type="entry name" value="Protein tyrosine phosphatase superfamily"/>
    <property type="match status" value="1"/>
</dbReference>
<feature type="compositionally biased region" description="Basic and acidic residues" evidence="6">
    <location>
        <begin position="59"/>
        <end position="72"/>
    </location>
</feature>
<dbReference type="OrthoDB" id="5794147at2759"/>
<evidence type="ECO:0000256" key="1">
    <source>
        <dbReference type="ARBA" id="ARBA00013064"/>
    </source>
</evidence>
<keyword evidence="7" id="KW-0472">Membrane</keyword>
<gene>
    <name evidence="11" type="ORF">PHAECO_LOCUS5871</name>
</gene>
<feature type="region of interest" description="Disordered" evidence="6">
    <location>
        <begin position="181"/>
        <end position="231"/>
    </location>
</feature>
<dbReference type="AlphaFoldDB" id="A0A9P0GU39"/>
<feature type="compositionally biased region" description="Polar residues" evidence="6">
    <location>
        <begin position="74"/>
        <end position="83"/>
    </location>
</feature>
<dbReference type="PANTHER" id="PTHR46198:SF4">
    <property type="entry name" value="PROTEIN-TYROSINE-PHOSPHATASE"/>
    <property type="match status" value="1"/>
</dbReference>
<dbReference type="GO" id="GO:0007165">
    <property type="term" value="P:signal transduction"/>
    <property type="evidence" value="ECO:0007669"/>
    <property type="project" value="TreeGrafter"/>
</dbReference>
<dbReference type="GO" id="GO:0030054">
    <property type="term" value="C:cell junction"/>
    <property type="evidence" value="ECO:0007669"/>
    <property type="project" value="TreeGrafter"/>
</dbReference>
<dbReference type="SUPFAM" id="SSF52799">
    <property type="entry name" value="(Phosphotyrosine protein) phosphatases II"/>
    <property type="match status" value="1"/>
</dbReference>
<organism evidence="11 12">
    <name type="scientific">Phaedon cochleariae</name>
    <name type="common">Mustard beetle</name>
    <dbReference type="NCBI Taxonomy" id="80249"/>
    <lineage>
        <taxon>Eukaryota</taxon>
        <taxon>Metazoa</taxon>
        <taxon>Ecdysozoa</taxon>
        <taxon>Arthropoda</taxon>
        <taxon>Hexapoda</taxon>
        <taxon>Insecta</taxon>
        <taxon>Pterygota</taxon>
        <taxon>Neoptera</taxon>
        <taxon>Endopterygota</taxon>
        <taxon>Coleoptera</taxon>
        <taxon>Polyphaga</taxon>
        <taxon>Cucujiformia</taxon>
        <taxon>Chrysomeloidea</taxon>
        <taxon>Chrysomelidae</taxon>
        <taxon>Chrysomelinae</taxon>
        <taxon>Chrysomelini</taxon>
        <taxon>Phaedon</taxon>
    </lineage>
</organism>
<evidence type="ECO:0000256" key="3">
    <source>
        <dbReference type="ARBA" id="ARBA00022801"/>
    </source>
</evidence>
<reference evidence="11" key="2">
    <citation type="submission" date="2022-10" db="EMBL/GenBank/DDBJ databases">
        <authorList>
            <consortium name="ENA_rothamsted_submissions"/>
            <consortium name="culmorum"/>
            <person name="King R."/>
        </authorList>
    </citation>
    <scope>NUCLEOTIDE SEQUENCE</scope>
</reference>
<dbReference type="InterPro" id="IPR016130">
    <property type="entry name" value="Tyr_Pase_AS"/>
</dbReference>
<dbReference type="CDD" id="cd00047">
    <property type="entry name" value="PTPc"/>
    <property type="match status" value="1"/>
</dbReference>
<feature type="signal peptide" evidence="8">
    <location>
        <begin position="1"/>
        <end position="20"/>
    </location>
</feature>
<evidence type="ECO:0000313" key="12">
    <source>
        <dbReference type="Proteomes" id="UP001153737"/>
    </source>
</evidence>
<dbReference type="InterPro" id="IPR008356">
    <property type="entry name" value="Tyr_Pase_KIM-con"/>
</dbReference>
<dbReference type="GO" id="GO:0005886">
    <property type="term" value="C:plasma membrane"/>
    <property type="evidence" value="ECO:0007669"/>
    <property type="project" value="TreeGrafter"/>
</dbReference>
<dbReference type="GO" id="GO:0048666">
    <property type="term" value="P:neuron development"/>
    <property type="evidence" value="ECO:0007669"/>
    <property type="project" value="UniProtKB-ARBA"/>
</dbReference>
<dbReference type="EC" id="3.1.3.48" evidence="1"/>
<feature type="domain" description="Tyrosine-protein phosphatase" evidence="9">
    <location>
        <begin position="821"/>
        <end position="1074"/>
    </location>
</feature>
<feature type="compositionally biased region" description="Low complexity" evidence="6">
    <location>
        <begin position="661"/>
        <end position="689"/>
    </location>
</feature>
<accession>A0A9P0GU39</accession>
<protein>
    <recommendedName>
        <fullName evidence="1">protein-tyrosine-phosphatase</fullName>
        <ecNumber evidence="1">3.1.3.48</ecNumber>
    </recommendedName>
</protein>
<keyword evidence="12" id="KW-1185">Reference proteome</keyword>
<feature type="region of interest" description="Disordered" evidence="6">
    <location>
        <begin position="633"/>
        <end position="693"/>
    </location>
</feature>
<dbReference type="InterPro" id="IPR003595">
    <property type="entry name" value="Tyr_Pase_cat"/>
</dbReference>
<dbReference type="FunFam" id="3.90.190.10:FF:000098">
    <property type="entry name" value="Protein-tryrosine phosphatase"/>
    <property type="match status" value="1"/>
</dbReference>
<dbReference type="Pfam" id="PF00102">
    <property type="entry name" value="Y_phosphatase"/>
    <property type="match status" value="1"/>
</dbReference>
<dbReference type="InterPro" id="IPR000242">
    <property type="entry name" value="PTP_cat"/>
</dbReference>
<dbReference type="SMART" id="SM00194">
    <property type="entry name" value="PTPc"/>
    <property type="match status" value="1"/>
</dbReference>
<evidence type="ECO:0000256" key="6">
    <source>
        <dbReference type="SAM" id="MobiDB-lite"/>
    </source>
</evidence>
<dbReference type="PROSITE" id="PS00383">
    <property type="entry name" value="TYR_PHOSPHATASE_1"/>
    <property type="match status" value="1"/>
</dbReference>
<dbReference type="GO" id="GO:0004725">
    <property type="term" value="F:protein tyrosine phosphatase activity"/>
    <property type="evidence" value="ECO:0007669"/>
    <property type="project" value="UniProtKB-EC"/>
</dbReference>
<reference evidence="11" key="1">
    <citation type="submission" date="2022-01" db="EMBL/GenBank/DDBJ databases">
        <authorList>
            <person name="King R."/>
        </authorList>
    </citation>
    <scope>NUCLEOTIDE SEQUENCE</scope>
</reference>
<evidence type="ECO:0000259" key="10">
    <source>
        <dbReference type="PROSITE" id="PS50056"/>
    </source>
</evidence>
<keyword evidence="7" id="KW-1133">Transmembrane helix</keyword>
<feature type="domain" description="Tyrosine specific protein phosphatases" evidence="10">
    <location>
        <begin position="975"/>
        <end position="1065"/>
    </location>
</feature>
<feature type="active site" description="Phosphocysteine intermediate" evidence="5">
    <location>
        <position position="1015"/>
    </location>
</feature>
<feature type="transmembrane region" description="Helical" evidence="7">
    <location>
        <begin position="700"/>
        <end position="723"/>
    </location>
</feature>